<evidence type="ECO:0000313" key="1">
    <source>
        <dbReference type="EMBL" id="TCK61015.1"/>
    </source>
</evidence>
<reference evidence="1 2" key="1">
    <citation type="submission" date="2019-03" db="EMBL/GenBank/DDBJ databases">
        <title>Genomic Encyclopedia of Type Strains, Phase IV (KMG-IV): sequencing the most valuable type-strain genomes for metagenomic binning, comparative biology and taxonomic classification.</title>
        <authorList>
            <person name="Goeker M."/>
        </authorList>
    </citation>
    <scope>NUCLEOTIDE SEQUENCE [LARGE SCALE GENOMIC DNA]</scope>
    <source>
        <strain evidence="1 2">DSM 24984</strain>
    </source>
</reference>
<comment type="caution">
    <text evidence="1">The sequence shown here is derived from an EMBL/GenBank/DDBJ whole genome shotgun (WGS) entry which is preliminary data.</text>
</comment>
<dbReference type="Proteomes" id="UP000294614">
    <property type="component" value="Unassembled WGS sequence"/>
</dbReference>
<proteinExistence type="predicted"/>
<organism evidence="1 2">
    <name type="scientific">Seleniivibrio woodruffii</name>
    <dbReference type="NCBI Taxonomy" id="1078050"/>
    <lineage>
        <taxon>Bacteria</taxon>
        <taxon>Pseudomonadati</taxon>
        <taxon>Deferribacterota</taxon>
        <taxon>Deferribacteres</taxon>
        <taxon>Deferribacterales</taxon>
        <taxon>Geovibrionaceae</taxon>
        <taxon>Seleniivibrio</taxon>
    </lineage>
</organism>
<protein>
    <recommendedName>
        <fullName evidence="3">Lipase (Class 3)</fullName>
    </recommendedName>
</protein>
<name>A0A4R1K9I4_9BACT</name>
<dbReference type="CDD" id="cd00741">
    <property type="entry name" value="Lipase"/>
    <property type="match status" value="1"/>
</dbReference>
<dbReference type="OrthoDB" id="2044502at2"/>
<evidence type="ECO:0008006" key="3">
    <source>
        <dbReference type="Google" id="ProtNLM"/>
    </source>
</evidence>
<dbReference type="Pfam" id="PF26363">
    <property type="entry name" value="Phospholipase-like"/>
    <property type="match status" value="1"/>
</dbReference>
<dbReference type="Gene3D" id="3.40.50.1820">
    <property type="entry name" value="alpha/beta hydrolase"/>
    <property type="match status" value="1"/>
</dbReference>
<accession>A0A4R1K9I4</accession>
<dbReference type="InterPro" id="IPR029058">
    <property type="entry name" value="AB_hydrolase_fold"/>
</dbReference>
<keyword evidence="2" id="KW-1185">Reference proteome</keyword>
<dbReference type="SUPFAM" id="SSF53474">
    <property type="entry name" value="alpha/beta-Hydrolases"/>
    <property type="match status" value="1"/>
</dbReference>
<sequence>MDKLYLPIKRNLLKTAPVLSETVYLKASSELDDVLKKIKDLEQKYLSNPDSVSQADAAALIRQTYSVAIEMFEDKIRSGYSLLPEEQAILELCRREVGRPPALQGVLGLLFHSISRIRDVVDDLKEWFGISSADDMAGRYLAQAGDTLLPQYRSLIQGCFTAIQDFFARVFEPELLNIAAAQLEAALYYQVKCVNIDKPTASQMLTFADFAYSGIDTSKSGGYVNLSKAELPTYLQPVYDEAKGLITSSRGLRAWLGKKDNNIVVSFSGTDSLDMVYADIEQLSAPSLLYLKSAGLLKIMLDSNPGKNFYVTGHSLGGGLTQFSLTANASGNISRLSGFGYNPAGLSEISMIHLKKDRMNQSKNNIEIFMTAYDPVSTFGGKLGCLVTLPKSTHNGHGIKDLYECMAIYLRTSAVLKAFEQISLQGIEYSADDFVPYVKKTGLKDSGSENYWPCFNPDYKSGISKSFAVTIASKSLLNTIQQPNITSDFCAGIYNKFNGCSHSAVNRLFLAAAGQAPDTVNSSGDAHAAIIYGKFGFGKKEFIDMLTHAYVESSSVYDESRSTYEMALAAVRNPFPYELQAWRYILINVFGISDLDSLLAKYPQAQKELESLLIKFASDKEDLFVSIRQNRPPTQDEKNRLGAGLEQLAVSSTDQLLDRAVAYGVMSGAQRILVKQYIADFCGLVRKGIAG</sequence>
<dbReference type="AlphaFoldDB" id="A0A4R1K9I4"/>
<dbReference type="EMBL" id="SMGG01000004">
    <property type="protein sequence ID" value="TCK61015.1"/>
    <property type="molecule type" value="Genomic_DNA"/>
</dbReference>
<gene>
    <name evidence="1" type="ORF">C8D98_1897</name>
</gene>
<evidence type="ECO:0000313" key="2">
    <source>
        <dbReference type="Proteomes" id="UP000294614"/>
    </source>
</evidence>
<dbReference type="RefSeq" id="WP_132873869.1">
    <property type="nucleotide sequence ID" value="NZ_SMGG01000004.1"/>
</dbReference>